<accession>Q3ATH2</accession>
<name>Q3ATH2_CHLCH</name>
<protein>
    <submittedName>
        <fullName evidence="1">Uncharacterized protein</fullName>
    </submittedName>
</protein>
<dbReference type="InterPro" id="IPR029052">
    <property type="entry name" value="Metallo-depent_PP-like"/>
</dbReference>
<dbReference type="SUPFAM" id="SSF56300">
    <property type="entry name" value="Metallo-dependent phosphatases"/>
    <property type="match status" value="1"/>
</dbReference>
<dbReference type="AlphaFoldDB" id="Q3ATH2"/>
<dbReference type="eggNOG" id="COG1407">
    <property type="taxonomic scope" value="Bacteria"/>
</dbReference>
<sequence>MRNLRNLGFCYGQNMMWLHRRKHPRLAQLLRSALPIQLNESSKIVILSDLHMGDGSRFDEFRTNAELVYTMLHNYYHPRHFSLVLNGDIEELLKFPLYAIETQWNEFYPLFRSFQHNGFFWKTWGNHDAPLLDEKEYQLSDYLLESLKFHYKEESLLLFHGHQASVFMWETFPMVSHLAVLILRYLAKPTGIKNFSVAHNSRRRFAVEKAIYEFSNREKIVSIIGHTHRPLFESLSKLDFLNYKIEDLCRHYPTTIGEERSTVRQQMQTMKKELEACYQQGKKIGLRSGIYHTLTIPSLFNSGCTIGKRGITALEIEGNTIRLVGWYNSKEQPRFATNHNQTPHQLASTNYYRTILNEEPLDYIFSRLHLLA</sequence>
<dbReference type="STRING" id="340177.Cag_0430"/>
<dbReference type="KEGG" id="cch:Cag_0430"/>
<reference evidence="1" key="1">
    <citation type="submission" date="2005-08" db="EMBL/GenBank/DDBJ databases">
        <title>Complete sequence of Chlorobium chlorochromatii CaD3.</title>
        <authorList>
            <person name="Copeland A."/>
            <person name="Lucas S."/>
            <person name="Lapidus A."/>
            <person name="Barry K."/>
            <person name="Detter J.C."/>
            <person name="Glavina T."/>
            <person name="Hammon N."/>
            <person name="Israni S."/>
            <person name="Pitluck S."/>
            <person name="Bryant D."/>
            <person name="Schmutz J."/>
            <person name="Larimer F."/>
            <person name="Land M."/>
            <person name="Kyrpides N."/>
            <person name="Ivanova N."/>
            <person name="Richardson P."/>
        </authorList>
    </citation>
    <scope>NUCLEOTIDE SEQUENCE [LARGE SCALE GENOMIC DNA]</scope>
    <source>
        <strain evidence="1">CaD3</strain>
    </source>
</reference>
<dbReference type="HOGENOM" id="CLU_065964_0_0_10"/>
<gene>
    <name evidence="1" type="ordered locus">Cag_0430</name>
</gene>
<evidence type="ECO:0000313" key="1">
    <source>
        <dbReference type="EMBL" id="ABB27703.1"/>
    </source>
</evidence>
<organism evidence="1">
    <name type="scientific">Chlorobium chlorochromatii (strain CaD3)</name>
    <dbReference type="NCBI Taxonomy" id="340177"/>
    <lineage>
        <taxon>Bacteria</taxon>
        <taxon>Pseudomonadati</taxon>
        <taxon>Chlorobiota</taxon>
        <taxon>Chlorobiia</taxon>
        <taxon>Chlorobiales</taxon>
        <taxon>Chlorobiaceae</taxon>
        <taxon>Chlorobium/Pelodictyon group</taxon>
        <taxon>Chlorobium</taxon>
    </lineage>
</organism>
<dbReference type="Gene3D" id="3.60.21.10">
    <property type="match status" value="1"/>
</dbReference>
<proteinExistence type="predicted"/>
<dbReference type="EMBL" id="CP000108">
    <property type="protein sequence ID" value="ABB27703.1"/>
    <property type="molecule type" value="Genomic_DNA"/>
</dbReference>